<dbReference type="EMBL" id="CAJVQC010102614">
    <property type="protein sequence ID" value="CAG8831982.1"/>
    <property type="molecule type" value="Genomic_DNA"/>
</dbReference>
<gene>
    <name evidence="1" type="ORF">RPERSI_LOCUS28320</name>
</gene>
<comment type="caution">
    <text evidence="1">The sequence shown here is derived from an EMBL/GenBank/DDBJ whole genome shotgun (WGS) entry which is preliminary data.</text>
</comment>
<organism evidence="1 2">
    <name type="scientific">Racocetra persica</name>
    <dbReference type="NCBI Taxonomy" id="160502"/>
    <lineage>
        <taxon>Eukaryota</taxon>
        <taxon>Fungi</taxon>
        <taxon>Fungi incertae sedis</taxon>
        <taxon>Mucoromycota</taxon>
        <taxon>Glomeromycotina</taxon>
        <taxon>Glomeromycetes</taxon>
        <taxon>Diversisporales</taxon>
        <taxon>Gigasporaceae</taxon>
        <taxon>Racocetra</taxon>
    </lineage>
</organism>
<proteinExistence type="predicted"/>
<accession>A0ACA9SAQ5</accession>
<keyword evidence="2" id="KW-1185">Reference proteome</keyword>
<evidence type="ECO:0000313" key="1">
    <source>
        <dbReference type="EMBL" id="CAG8831982.1"/>
    </source>
</evidence>
<name>A0ACA9SAQ5_9GLOM</name>
<evidence type="ECO:0000313" key="2">
    <source>
        <dbReference type="Proteomes" id="UP000789920"/>
    </source>
</evidence>
<dbReference type="Proteomes" id="UP000789920">
    <property type="component" value="Unassembled WGS sequence"/>
</dbReference>
<feature type="non-terminal residue" evidence="1">
    <location>
        <position position="138"/>
    </location>
</feature>
<reference evidence="1" key="1">
    <citation type="submission" date="2021-06" db="EMBL/GenBank/DDBJ databases">
        <authorList>
            <person name="Kallberg Y."/>
            <person name="Tangrot J."/>
            <person name="Rosling A."/>
        </authorList>
    </citation>
    <scope>NUCLEOTIDE SEQUENCE</scope>
    <source>
        <strain evidence="1">MA461A</strain>
    </source>
</reference>
<protein>
    <submittedName>
        <fullName evidence="1">31330_t:CDS:1</fullName>
    </submittedName>
</protein>
<sequence>MDMHIYSLIKTYIDESIHSSTTSVIQFIKQYINSQFNSQLNKQRLWNEQLQANITNVLFEMKQINSENSVPMQKKGSTTDDHTASSQQPQQPTDINWLSEKKRKTAQLTNKYPPTPVLNELIMRVSEVMFQDQDIVTT</sequence>